<accession>A0A1E7X7C3</accession>
<evidence type="ECO:0000313" key="4">
    <source>
        <dbReference type="Proteomes" id="UP000175989"/>
    </source>
</evidence>
<dbReference type="Proteomes" id="UP000175989">
    <property type="component" value="Unassembled WGS sequence"/>
</dbReference>
<evidence type="ECO:0000256" key="1">
    <source>
        <dbReference type="SAM" id="Coils"/>
    </source>
</evidence>
<evidence type="ECO:0008006" key="5">
    <source>
        <dbReference type="Google" id="ProtNLM"/>
    </source>
</evidence>
<protein>
    <recommendedName>
        <fullName evidence="5">SPFH domain / band 7 family protein</fullName>
    </recommendedName>
</protein>
<gene>
    <name evidence="3" type="ORF">DUPY_02230</name>
</gene>
<sequence>MSVRYALNADRVAAIAQSLPPDINGAIVEPAVQGVMAADGITLRGITIGKIALPEEYQVGMEKLLAEELETEKMRYTLEFKEKQVEQSALEADADKIRREKAAEAAGTEQIIAARAQAGHGALTAFQAEADRTAPAGSGGRQDRAHQDV</sequence>
<organism evidence="3 4">
    <name type="scientific">Duganella phyllosphaerae</name>
    <dbReference type="NCBI Taxonomy" id="762836"/>
    <lineage>
        <taxon>Bacteria</taxon>
        <taxon>Pseudomonadati</taxon>
        <taxon>Pseudomonadota</taxon>
        <taxon>Betaproteobacteria</taxon>
        <taxon>Burkholderiales</taxon>
        <taxon>Oxalobacteraceae</taxon>
        <taxon>Telluria group</taxon>
        <taxon>Duganella</taxon>
    </lineage>
</organism>
<feature type="coiled-coil region" evidence="1">
    <location>
        <begin position="66"/>
        <end position="100"/>
    </location>
</feature>
<name>A0A1E7X7C3_9BURK</name>
<dbReference type="AlphaFoldDB" id="A0A1E7X7C3"/>
<keyword evidence="4" id="KW-1185">Reference proteome</keyword>
<feature type="region of interest" description="Disordered" evidence="2">
    <location>
        <begin position="124"/>
        <end position="149"/>
    </location>
</feature>
<evidence type="ECO:0000313" key="3">
    <source>
        <dbReference type="EMBL" id="OFA09063.1"/>
    </source>
</evidence>
<keyword evidence="1" id="KW-0175">Coiled coil</keyword>
<dbReference type="EMBL" id="LROM01000022">
    <property type="protein sequence ID" value="OFA09063.1"/>
    <property type="molecule type" value="Genomic_DNA"/>
</dbReference>
<comment type="caution">
    <text evidence="3">The sequence shown here is derived from an EMBL/GenBank/DDBJ whole genome shotgun (WGS) entry which is preliminary data.</text>
</comment>
<proteinExistence type="predicted"/>
<reference evidence="4" key="1">
    <citation type="journal article" date="2016" name="Front. Microbiol.">
        <title>Molecular Keys to the Janthinobacterium and Duganella spp. Interaction with the Plant Pathogen Fusarium graminearum.</title>
        <authorList>
            <person name="Haack F.S."/>
            <person name="Poehlein A."/>
            <person name="Kroger C."/>
            <person name="Voigt C.A."/>
            <person name="Piepenbring M."/>
            <person name="Bode H.B."/>
            <person name="Daniel R."/>
            <person name="Schafer W."/>
            <person name="Streit W.R."/>
        </authorList>
    </citation>
    <scope>NUCLEOTIDE SEQUENCE [LARGE SCALE GENOMIC DNA]</scope>
    <source>
        <strain evidence="4">T54</strain>
    </source>
</reference>
<evidence type="ECO:0000256" key="2">
    <source>
        <dbReference type="SAM" id="MobiDB-lite"/>
    </source>
</evidence>
<dbReference type="PATRIC" id="fig|762836.4.peg.235"/>